<dbReference type="OrthoDB" id="9803828at2"/>
<evidence type="ECO:0000313" key="2">
    <source>
        <dbReference type="EMBL" id="PLS31759.1"/>
    </source>
</evidence>
<accession>A0A2N5JC41</accession>
<dbReference type="Proteomes" id="UP000235050">
    <property type="component" value="Unassembled WGS sequence"/>
</dbReference>
<dbReference type="Gene3D" id="3.40.50.1820">
    <property type="entry name" value="alpha/beta hydrolase"/>
    <property type="match status" value="1"/>
</dbReference>
<dbReference type="InterPro" id="IPR013094">
    <property type="entry name" value="AB_hydrolase_3"/>
</dbReference>
<dbReference type="PANTHER" id="PTHR23024:SF24">
    <property type="entry name" value="ALPHA_BETA HYDROLASE FOLD-3 DOMAIN-CONTAINING PROTEIN"/>
    <property type="match status" value="1"/>
</dbReference>
<protein>
    <submittedName>
        <fullName evidence="2">Esterase/lipase</fullName>
    </submittedName>
</protein>
<keyword evidence="3" id="KW-1185">Reference proteome</keyword>
<sequence length="347" mass="38219">MDARELRSFARILPSLREAALEPVLAGPIRGRHIVCKVMPAGDDSHPALDTWLHPADVPEGEVAPVVFELHGGGFAMGDARKTDALCEWIRDAFNVHVVGVNYRLAPEHPWPAALDDVLDVLQWYAEHAAEYRMDTHRFILMGYSAGAQLALVGAIESKAVAEYHVSGLALHYPFFDASTAPADKALREIDLPIDLMEAFNDWYCGDADRRNPRISPIYSSDAELADLPVSSILPVEGDAMADEGVRMADRLRSIGVDARLHMVTHAYHGYIEDAVNPEAYRAANPPETIQARPQGTDRLAGEMVFEALSDVLDAFPQSVPFPWLSDEAQLPDSVESSDFKPREARS</sequence>
<dbReference type="EMBL" id="NMWU01000005">
    <property type="protein sequence ID" value="PLS31759.1"/>
    <property type="molecule type" value="Genomic_DNA"/>
</dbReference>
<dbReference type="SUPFAM" id="SSF53474">
    <property type="entry name" value="alpha/beta-Hydrolases"/>
    <property type="match status" value="1"/>
</dbReference>
<dbReference type="InterPro" id="IPR050466">
    <property type="entry name" value="Carboxylest/Gibb_receptor"/>
</dbReference>
<feature type="domain" description="Alpha/beta hydrolase fold-3" evidence="1">
    <location>
        <begin position="68"/>
        <end position="272"/>
    </location>
</feature>
<evidence type="ECO:0000259" key="1">
    <source>
        <dbReference type="Pfam" id="PF07859"/>
    </source>
</evidence>
<evidence type="ECO:0000313" key="3">
    <source>
        <dbReference type="Proteomes" id="UP000235050"/>
    </source>
</evidence>
<dbReference type="GO" id="GO:0016787">
    <property type="term" value="F:hydrolase activity"/>
    <property type="evidence" value="ECO:0007669"/>
    <property type="project" value="InterPro"/>
</dbReference>
<organism evidence="2 3">
    <name type="scientific">Bifidobacterium margollesii</name>
    <dbReference type="NCBI Taxonomy" id="2020964"/>
    <lineage>
        <taxon>Bacteria</taxon>
        <taxon>Bacillati</taxon>
        <taxon>Actinomycetota</taxon>
        <taxon>Actinomycetes</taxon>
        <taxon>Bifidobacteriales</taxon>
        <taxon>Bifidobacteriaceae</taxon>
        <taxon>Bifidobacterium</taxon>
    </lineage>
</organism>
<dbReference type="InterPro" id="IPR029058">
    <property type="entry name" value="AB_hydrolase_fold"/>
</dbReference>
<dbReference type="AlphaFoldDB" id="A0A2N5JC41"/>
<reference evidence="2 3" key="1">
    <citation type="submission" date="2017-07" db="EMBL/GenBank/DDBJ databases">
        <title>Bifidobacterium novel species.</title>
        <authorList>
            <person name="Lugli G.A."/>
            <person name="Milani C."/>
            <person name="Duranti S."/>
            <person name="Mangifesta M."/>
        </authorList>
    </citation>
    <scope>NUCLEOTIDE SEQUENCE [LARGE SCALE GENOMIC DNA]</scope>
    <source>
        <strain evidence="3">Uis1B</strain>
    </source>
</reference>
<comment type="caution">
    <text evidence="2">The sequence shown here is derived from an EMBL/GenBank/DDBJ whole genome shotgun (WGS) entry which is preliminary data.</text>
</comment>
<dbReference type="RefSeq" id="WP_101614884.1">
    <property type="nucleotide sequence ID" value="NZ_NMWU01000005.1"/>
</dbReference>
<dbReference type="Pfam" id="PF07859">
    <property type="entry name" value="Abhydrolase_3"/>
    <property type="match status" value="1"/>
</dbReference>
<gene>
    <name evidence="2" type="ORF">Uis1B_0297</name>
</gene>
<proteinExistence type="predicted"/>
<dbReference type="PANTHER" id="PTHR23024">
    <property type="entry name" value="ARYLACETAMIDE DEACETYLASE"/>
    <property type="match status" value="1"/>
</dbReference>
<name>A0A2N5JC41_9BIFI</name>